<accession>A0A418KN46</accession>
<dbReference type="Proteomes" id="UP000284057">
    <property type="component" value="Unassembled WGS sequence"/>
</dbReference>
<proteinExistence type="predicted"/>
<evidence type="ECO:0000259" key="1">
    <source>
        <dbReference type="Pfam" id="PF17851"/>
    </source>
</evidence>
<dbReference type="GO" id="GO:0016787">
    <property type="term" value="F:hydrolase activity"/>
    <property type="evidence" value="ECO:0007669"/>
    <property type="project" value="UniProtKB-KW"/>
</dbReference>
<sequence>RTVLRGDVRARAAVRGDGAGLALTGSGGDGVRAVLDGGELVLLARGSRAGAWVRTAAAALPSSFDTGSWHELELRRRGGAVVITVSAAGQGDPVATVRATTGAATPARLSLVSAGGAGFDDVTAAPLYLPRTDVVPDPVPGPADPAYGDEFDGGLGDGWTWLREPAAEVVDGRLRFTVQDADLTGASNSASVLLRDVPDDEWMAETAVTADFGRPDGYPQAGLIAYAGDDHYLRLAVRGHGEPVLTTFQKEMPYGTRTVANSATFGAGEPTTWLRLHHRRDPDTGAHLLRAASSPDGEHWTWSTTHTLPADAELRLGLAAHGGEPVEASFDYLRVYRR</sequence>
<reference evidence="2 3" key="1">
    <citation type="submission" date="2018-09" db="EMBL/GenBank/DDBJ databases">
        <title>Isolation, diversity and antifungal activity of actinobacteria from wheat.</title>
        <authorList>
            <person name="Han C."/>
        </authorList>
    </citation>
    <scope>NUCLEOTIDE SEQUENCE [LARGE SCALE GENOMIC DNA]</scope>
    <source>
        <strain evidence="2 3">NEAU-YY265</strain>
    </source>
</reference>
<name>A0A418KN46_9ACTN</name>
<comment type="caution">
    <text evidence="2">The sequence shown here is derived from an EMBL/GenBank/DDBJ whole genome shotgun (WGS) entry which is preliminary data.</text>
</comment>
<dbReference type="AlphaFoldDB" id="A0A418KN46"/>
<feature type="non-terminal residue" evidence="2">
    <location>
        <position position="1"/>
    </location>
</feature>
<dbReference type="InterPro" id="IPR013320">
    <property type="entry name" value="ConA-like_dom_sf"/>
</dbReference>
<dbReference type="EMBL" id="QUAL01000168">
    <property type="protein sequence ID" value="RIQ20455.1"/>
    <property type="molecule type" value="Genomic_DNA"/>
</dbReference>
<evidence type="ECO:0000313" key="2">
    <source>
        <dbReference type="EMBL" id="RIQ20455.1"/>
    </source>
</evidence>
<organism evidence="2 3">
    <name type="scientific">Jiangella rhizosphaerae</name>
    <dbReference type="NCBI Taxonomy" id="2293569"/>
    <lineage>
        <taxon>Bacteria</taxon>
        <taxon>Bacillati</taxon>
        <taxon>Actinomycetota</taxon>
        <taxon>Actinomycetes</taxon>
        <taxon>Jiangellales</taxon>
        <taxon>Jiangellaceae</taxon>
        <taxon>Jiangella</taxon>
    </lineage>
</organism>
<dbReference type="InterPro" id="IPR041542">
    <property type="entry name" value="GH43_C2"/>
</dbReference>
<keyword evidence="3" id="KW-1185">Reference proteome</keyword>
<dbReference type="Pfam" id="PF17851">
    <property type="entry name" value="GH43_C2"/>
    <property type="match status" value="1"/>
</dbReference>
<protein>
    <submittedName>
        <fullName evidence="2">Glycoside hydrolase family 43</fullName>
    </submittedName>
</protein>
<feature type="domain" description="Beta-xylosidase C-terminal Concanavalin A-like" evidence="1">
    <location>
        <begin position="149"/>
        <end position="303"/>
    </location>
</feature>
<gene>
    <name evidence="2" type="ORF">DY240_17645</name>
</gene>
<dbReference type="SUPFAM" id="SSF49899">
    <property type="entry name" value="Concanavalin A-like lectins/glucanases"/>
    <property type="match status" value="1"/>
</dbReference>
<dbReference type="Gene3D" id="2.60.120.200">
    <property type="match status" value="1"/>
</dbReference>
<keyword evidence="2" id="KW-0378">Hydrolase</keyword>
<evidence type="ECO:0000313" key="3">
    <source>
        <dbReference type="Proteomes" id="UP000284057"/>
    </source>
</evidence>